<gene>
    <name evidence="1" type="ORF">RMR22_04470</name>
</gene>
<dbReference type="EMBL" id="JAVRAF010000001">
    <property type="protein sequence ID" value="MDX8301487.1"/>
    <property type="molecule type" value="Genomic_DNA"/>
</dbReference>
<evidence type="ECO:0008006" key="2">
    <source>
        <dbReference type="Google" id="ProtNLM"/>
    </source>
</evidence>
<proteinExistence type="predicted"/>
<protein>
    <recommendedName>
        <fullName evidence="2">DUF3168 domain-containing protein</fullName>
    </recommendedName>
</protein>
<accession>A0AAW9F4R5</accession>
<dbReference type="InterPro" id="IPR056912">
    <property type="entry name" value="Phage_JBD30_tail_term-like"/>
</dbReference>
<dbReference type="Pfam" id="PF23840">
    <property type="entry name" value="Phage_tail_terminator"/>
    <property type="match status" value="1"/>
</dbReference>
<organism evidence="1">
    <name type="scientific">Agrobacterium rosae</name>
    <dbReference type="NCBI Taxonomy" id="1972867"/>
    <lineage>
        <taxon>Bacteria</taxon>
        <taxon>Pseudomonadati</taxon>
        <taxon>Pseudomonadota</taxon>
        <taxon>Alphaproteobacteria</taxon>
        <taxon>Hyphomicrobiales</taxon>
        <taxon>Rhizobiaceae</taxon>
        <taxon>Rhizobium/Agrobacterium group</taxon>
        <taxon>Agrobacterium</taxon>
    </lineage>
</organism>
<comment type="caution">
    <text evidence="1">The sequence shown here is derived from an EMBL/GenBank/DDBJ whole genome shotgun (WGS) entry which is preliminary data.</text>
</comment>
<dbReference type="RefSeq" id="WP_320202466.1">
    <property type="nucleotide sequence ID" value="NZ_CP192781.1"/>
</dbReference>
<evidence type="ECO:0000313" key="1">
    <source>
        <dbReference type="EMBL" id="MDX8301487.1"/>
    </source>
</evidence>
<name>A0AAW9F4R5_9HYPH</name>
<reference evidence="1" key="1">
    <citation type="journal article" date="2023" name="Phytobiomes J">
        <title>Deciphering the key players within the bacterial microbiota associated with aerial crown gall tumors on rhododendron: Insights into the gallobiome.</title>
        <authorList>
            <person name="Kuzmanovic N."/>
            <person name="Nesme J."/>
            <person name="Wolf J."/>
            <person name="Neumann-Schaal M."/>
            <person name="Petersen J."/>
            <person name="Fernandez-Gnecco G."/>
            <person name="Sproeer C."/>
            <person name="Bunk B."/>
            <person name="Overmann J."/>
            <person name="Sorensen S.J."/>
            <person name="Idczak E."/>
            <person name="Smalla K."/>
        </authorList>
    </citation>
    <scope>NUCLEOTIDE SEQUENCE</scope>
    <source>
        <strain evidence="1">Rho-11.1</strain>
    </source>
</reference>
<dbReference type="AlphaFoldDB" id="A0AAW9F4R5"/>
<sequence length="141" mass="15526">MLQDIIDRLKDKAPSLHSVLPAEELDAIAKGTAPRGGTTFVLPYREKAQPNDIAMGAFRQSVQVQFLVAFVVRRHDDGSGGKKALTFDLLKSEIEMALAGWAPSRENDRFELVAAQASPLGNGVSVYVQTWETSRFLEVRP</sequence>